<dbReference type="EMBL" id="JACAZH010000007">
    <property type="protein sequence ID" value="KAF7363367.1"/>
    <property type="molecule type" value="Genomic_DNA"/>
</dbReference>
<evidence type="ECO:0000313" key="3">
    <source>
        <dbReference type="Proteomes" id="UP000623467"/>
    </source>
</evidence>
<reference evidence="2" key="1">
    <citation type="submission" date="2020-05" db="EMBL/GenBank/DDBJ databases">
        <title>Mycena genomes resolve the evolution of fungal bioluminescence.</title>
        <authorList>
            <person name="Tsai I.J."/>
        </authorList>
    </citation>
    <scope>NUCLEOTIDE SEQUENCE</scope>
    <source>
        <strain evidence="2">160909Yilan</strain>
    </source>
</reference>
<keyword evidence="1" id="KW-1133">Transmembrane helix</keyword>
<comment type="caution">
    <text evidence="2">The sequence shown here is derived from an EMBL/GenBank/DDBJ whole genome shotgun (WGS) entry which is preliminary data.</text>
</comment>
<organism evidence="2 3">
    <name type="scientific">Mycena sanguinolenta</name>
    <dbReference type="NCBI Taxonomy" id="230812"/>
    <lineage>
        <taxon>Eukaryota</taxon>
        <taxon>Fungi</taxon>
        <taxon>Dikarya</taxon>
        <taxon>Basidiomycota</taxon>
        <taxon>Agaricomycotina</taxon>
        <taxon>Agaricomycetes</taxon>
        <taxon>Agaricomycetidae</taxon>
        <taxon>Agaricales</taxon>
        <taxon>Marasmiineae</taxon>
        <taxon>Mycenaceae</taxon>
        <taxon>Mycena</taxon>
    </lineage>
</organism>
<keyword evidence="1" id="KW-0472">Membrane</keyword>
<evidence type="ECO:0000256" key="1">
    <source>
        <dbReference type="SAM" id="Phobius"/>
    </source>
</evidence>
<evidence type="ECO:0000313" key="2">
    <source>
        <dbReference type="EMBL" id="KAF7363367.1"/>
    </source>
</evidence>
<dbReference type="Proteomes" id="UP000623467">
    <property type="component" value="Unassembled WGS sequence"/>
</dbReference>
<keyword evidence="3" id="KW-1185">Reference proteome</keyword>
<accession>A0A8H6YR77</accession>
<proteinExistence type="predicted"/>
<feature type="transmembrane region" description="Helical" evidence="1">
    <location>
        <begin position="144"/>
        <end position="164"/>
    </location>
</feature>
<protein>
    <submittedName>
        <fullName evidence="2">Uncharacterized protein</fullName>
    </submittedName>
</protein>
<dbReference type="AlphaFoldDB" id="A0A8H6YR77"/>
<dbReference type="OrthoDB" id="2975872at2759"/>
<sequence>MKQQRIQFDTRLVSMFINSYTQVLDRFHNTHHLACLQWLIDRSAPDKRGYQPLQSFRRHSLLYHQHLLQLYFKHSQMAPISTTFSTLYTASAFAPSPTTPTFNSVETFSAAIAATDDIDSHSSRILTYATTAHPSSPDDMGHQLLVYIAIIAAITCLCMTYTVVKRYFPGWCLEEDECGAEKMFQQSSFRSPVIALPPPSAAYGREPILIPPPRPAYISTNDLLRGGRSFFR</sequence>
<name>A0A8H6YR77_9AGAR</name>
<keyword evidence="1" id="KW-0812">Transmembrane</keyword>
<gene>
    <name evidence="2" type="ORF">MSAN_00992400</name>
</gene>